<gene>
    <name evidence="1" type="ORF">HMPREF9418_2989</name>
</gene>
<proteinExistence type="predicted"/>
<evidence type="ECO:0000313" key="2">
    <source>
        <dbReference type="Proteomes" id="UP000004982"/>
    </source>
</evidence>
<protein>
    <submittedName>
        <fullName evidence="1">Uncharacterized protein</fullName>
    </submittedName>
</protein>
<dbReference type="AlphaFoldDB" id="A0AA36UFK7"/>
<feature type="non-terminal residue" evidence="1">
    <location>
        <position position="1"/>
    </location>
</feature>
<sequence>EVAASVVIVGGNPACGIVDGNRQVEGFVVVDLGAAAVRRGDGDDVAFGIVEIAGFASEGVAFYGNAAVAVTFAVAALSVGINAVDEFAVFVETVHFRPSQCVGNDGMVFAVVERPFFAEVVAAFEHFAVGVVTVVFVAGYQSVGLVVFDHDVVAVGETAQFFAVASVNGGQIAVAVVVVAHQFLAVEGDGGEAVDVETLVFGNEDVPLPCRVEVGIVVVQTDGGEYGLEVSAAAVVNAVRQSVIVVAEADMAAVAVELSD</sequence>
<feature type="non-terminal residue" evidence="1">
    <location>
        <position position="260"/>
    </location>
</feature>
<name>A0AA36UFK7_9NEIS</name>
<comment type="caution">
    <text evidence="1">The sequence shown here is derived from an EMBL/GenBank/DDBJ whole genome shotgun (WGS) entry which is preliminary data.</text>
</comment>
<dbReference type="EMBL" id="AFQE01000186">
    <property type="protein sequence ID" value="EGQ72790.1"/>
    <property type="molecule type" value="Genomic_DNA"/>
</dbReference>
<dbReference type="Proteomes" id="UP000004982">
    <property type="component" value="Unassembled WGS sequence"/>
</dbReference>
<accession>A0AA36UFK7</accession>
<organism evidence="1 2">
    <name type="scientific">Neisseria macacae ATCC 33926</name>
    <dbReference type="NCBI Taxonomy" id="997348"/>
    <lineage>
        <taxon>Bacteria</taxon>
        <taxon>Pseudomonadati</taxon>
        <taxon>Pseudomonadota</taxon>
        <taxon>Betaproteobacteria</taxon>
        <taxon>Neisseriales</taxon>
        <taxon>Neisseriaceae</taxon>
        <taxon>Neisseria</taxon>
    </lineage>
</organism>
<reference evidence="1 2" key="1">
    <citation type="submission" date="2011-05" db="EMBL/GenBank/DDBJ databases">
        <authorList>
            <person name="Muzny D."/>
            <person name="Qin X."/>
            <person name="Deng J."/>
            <person name="Jiang H."/>
            <person name="Liu Y."/>
            <person name="Qu J."/>
            <person name="Song X.-Z."/>
            <person name="Zhang L."/>
            <person name="Thornton R."/>
            <person name="Coyle M."/>
            <person name="Francisco L."/>
            <person name="Jackson L."/>
            <person name="Javaid M."/>
            <person name="Korchina V."/>
            <person name="Kovar C."/>
            <person name="Mata R."/>
            <person name="Mathew T."/>
            <person name="Ngo R."/>
            <person name="Nguyen L."/>
            <person name="Nguyen N."/>
            <person name="Okwuonu G."/>
            <person name="Ongeri F."/>
            <person name="Pham C."/>
            <person name="Simmons D."/>
            <person name="Wilczek-Boney K."/>
            <person name="Hale W."/>
            <person name="Jakkamsetti A."/>
            <person name="Pham P."/>
            <person name="Ruth R."/>
            <person name="San Lucas F."/>
            <person name="Warren J."/>
            <person name="Zhang J."/>
            <person name="Zhao Z."/>
            <person name="Zhou C."/>
            <person name="Zhu D."/>
            <person name="Lee S."/>
            <person name="Bess C."/>
            <person name="Blankenburg K."/>
            <person name="Forbes L."/>
            <person name="Fu Q."/>
            <person name="Gubbala S."/>
            <person name="Hirani K."/>
            <person name="Jayaseelan J.C."/>
            <person name="Lara F."/>
            <person name="Munidasa M."/>
            <person name="Palculict T."/>
            <person name="Patil S."/>
            <person name="Pu L.-L."/>
            <person name="Saada N."/>
            <person name="Tang L."/>
            <person name="Weissenberger G."/>
            <person name="Zhu Y."/>
            <person name="Hemphill L."/>
            <person name="Shang Y."/>
            <person name="Youmans B."/>
            <person name="Ayvaz T."/>
            <person name="Ross M."/>
            <person name="Santibanez J."/>
            <person name="Aqrawi P."/>
            <person name="Gross S."/>
            <person name="Joshi V."/>
            <person name="Fowler G."/>
            <person name="Nazareth L."/>
            <person name="Reid J."/>
            <person name="Worley K."/>
            <person name="Petrosino J."/>
            <person name="Highlander S."/>
            <person name="Gibbs R."/>
        </authorList>
    </citation>
    <scope>NUCLEOTIDE SEQUENCE [LARGE SCALE GENOMIC DNA]</scope>
    <source>
        <strain evidence="1 2">ATCC 33926</strain>
    </source>
</reference>
<evidence type="ECO:0000313" key="1">
    <source>
        <dbReference type="EMBL" id="EGQ72790.1"/>
    </source>
</evidence>